<dbReference type="PANTHER" id="PTHR38926:SF5">
    <property type="entry name" value="F-BOX AND LEUCINE-RICH REPEAT PROTEIN 6"/>
    <property type="match status" value="1"/>
</dbReference>
<proteinExistence type="predicted"/>
<accession>A0AAW0BV12</accession>
<comment type="caution">
    <text evidence="1">The sequence shown here is derived from an EMBL/GenBank/DDBJ whole genome shotgun (WGS) entry which is preliminary data.</text>
</comment>
<dbReference type="InterPro" id="IPR032675">
    <property type="entry name" value="LRR_dom_sf"/>
</dbReference>
<dbReference type="PANTHER" id="PTHR38926">
    <property type="entry name" value="F-BOX DOMAIN CONTAINING PROTEIN, EXPRESSED"/>
    <property type="match status" value="1"/>
</dbReference>
<evidence type="ECO:0000313" key="2">
    <source>
        <dbReference type="Proteomes" id="UP001383192"/>
    </source>
</evidence>
<organism evidence="1 2">
    <name type="scientific">Paramarasmius palmivorus</name>
    <dbReference type="NCBI Taxonomy" id="297713"/>
    <lineage>
        <taxon>Eukaryota</taxon>
        <taxon>Fungi</taxon>
        <taxon>Dikarya</taxon>
        <taxon>Basidiomycota</taxon>
        <taxon>Agaricomycotina</taxon>
        <taxon>Agaricomycetes</taxon>
        <taxon>Agaricomycetidae</taxon>
        <taxon>Agaricales</taxon>
        <taxon>Marasmiineae</taxon>
        <taxon>Marasmiaceae</taxon>
        <taxon>Paramarasmius</taxon>
    </lineage>
</organism>
<keyword evidence="2" id="KW-1185">Reference proteome</keyword>
<dbReference type="EMBL" id="JAYKXP010000069">
    <property type="protein sequence ID" value="KAK7031289.1"/>
    <property type="molecule type" value="Genomic_DNA"/>
</dbReference>
<evidence type="ECO:0000313" key="1">
    <source>
        <dbReference type="EMBL" id="KAK7031289.1"/>
    </source>
</evidence>
<gene>
    <name evidence="1" type="ORF">VNI00_013543</name>
</gene>
<name>A0AAW0BV12_9AGAR</name>
<reference evidence="1 2" key="1">
    <citation type="submission" date="2024-01" db="EMBL/GenBank/DDBJ databases">
        <title>A draft genome for a cacao thread blight-causing isolate of Paramarasmius palmivorus.</title>
        <authorList>
            <person name="Baruah I.K."/>
            <person name="Bukari Y."/>
            <person name="Amoako-Attah I."/>
            <person name="Meinhardt L.W."/>
            <person name="Bailey B.A."/>
            <person name="Cohen S.P."/>
        </authorList>
    </citation>
    <scope>NUCLEOTIDE SEQUENCE [LARGE SCALE GENOMIC DNA]</scope>
    <source>
        <strain evidence="1 2">GH-12</strain>
    </source>
</reference>
<dbReference type="SUPFAM" id="SSF52047">
    <property type="entry name" value="RNI-like"/>
    <property type="match status" value="1"/>
</dbReference>
<sequence length="559" mass="63446">MSRHPEETETWMGAGGKTDEEDMDDILVKIGQCKDDIDMLQYALAATEARKSALQDQLARRRYAQSAVRKVPFEIWREIFTEVCLASPVGSFWISTATNREPIVSLPTWDLSHVCSTWRRIVQDCPALWSSITVNLHNLNPDISIPLQTYLINSKDHPLNIEIVFDRCNRSKPDGPPFWLTANGRTALFMLVGHASRWKELSLSVESGTAPEILLSEFTSFRHVSFPLLRKFSDKCYLVHGHPFGLSDLWFWHAVGTAPMLSHLFVECSITMDIDRYTYHQLTNMEIGYVTVDDSLFEVLESCTNVQVLTLQCLLPRELGRDRVLTLSSLQELTASFIEPPDEYAYFFASITLPSLQILDLRCSYNGSVSRGLGNIVEVPPALIGMLERSADTLENLTLEFGWTYLREGFSIPEILRKCYNLKHLHFSLKGYRSPDSTKSSIMCILDTLIKLIVIPRSNDPVLAPKLESLSIHEAEFLLSPTFLQAALQVVESRCAVLKSLWLTFGDEKCNPTPVVERHEWEGKTALIAQLTNRLQELCLIHHVEARVYPVDSYSFIEA</sequence>
<protein>
    <recommendedName>
        <fullName evidence="3">F-box domain-containing protein</fullName>
    </recommendedName>
</protein>
<evidence type="ECO:0008006" key="3">
    <source>
        <dbReference type="Google" id="ProtNLM"/>
    </source>
</evidence>
<dbReference type="Proteomes" id="UP001383192">
    <property type="component" value="Unassembled WGS sequence"/>
</dbReference>
<dbReference type="Gene3D" id="3.80.10.10">
    <property type="entry name" value="Ribonuclease Inhibitor"/>
    <property type="match status" value="1"/>
</dbReference>
<dbReference type="AlphaFoldDB" id="A0AAW0BV12"/>